<dbReference type="Proteomes" id="UP000196778">
    <property type="component" value="Unassembled WGS sequence"/>
</dbReference>
<protein>
    <recommendedName>
        <fullName evidence="3">Minor tail protein</fullName>
    </recommendedName>
</protein>
<keyword evidence="2" id="KW-1185">Reference proteome</keyword>
<dbReference type="EMBL" id="FUKR01000050">
    <property type="protein sequence ID" value="SJN34202.1"/>
    <property type="molecule type" value="Genomic_DNA"/>
</dbReference>
<sequence length="292" mass="30932">MAGIEFVIVSPVGDVVPLASGVNDPGDFRLMTGVVGFGAPGVDVNARDSAGGGLIVRNFRVQARSFNLPVGIDAVDRFDMADKQRRLEAATHAQPGLPYPRLRATYATGRVLELPFYVTSGFEETYTETGERWTVFDLTATAPKPYWRDTETRDFAITPPLEGVPLLTNLATIPLTAGAPSGELTVTNPGDVAVPLEWEAVGPFTRAEITVGGDRFVIGALTSAEAVIIRASQAGGFTVQDGSGGDAYSKIGPAPRFPSMPAGVRQVRATVTGQASGSRITGRFRPAYRSVF</sequence>
<dbReference type="OrthoDB" id="4519759at2"/>
<name>A0A1R4JQE9_9MICO</name>
<evidence type="ECO:0000313" key="1">
    <source>
        <dbReference type="EMBL" id="SJN34202.1"/>
    </source>
</evidence>
<accession>A0A1R4JQE9</accession>
<gene>
    <name evidence="1" type="ORF">FM119_08825</name>
</gene>
<reference evidence="2" key="1">
    <citation type="submission" date="2017-02" db="EMBL/GenBank/DDBJ databases">
        <authorList>
            <person name="Dridi B."/>
        </authorList>
    </citation>
    <scope>NUCLEOTIDE SEQUENCE [LARGE SCALE GENOMIC DNA]</scope>
    <source>
        <strain evidence="2">EB411</strain>
    </source>
</reference>
<proteinExistence type="predicted"/>
<dbReference type="RefSeq" id="WP_087137303.1">
    <property type="nucleotide sequence ID" value="NZ_FUKR01000050.1"/>
</dbReference>
<evidence type="ECO:0000313" key="2">
    <source>
        <dbReference type="Proteomes" id="UP000196778"/>
    </source>
</evidence>
<organism evidence="1 2">
    <name type="scientific">Mycetocola reblochoni REB411</name>
    <dbReference type="NCBI Taxonomy" id="1255698"/>
    <lineage>
        <taxon>Bacteria</taxon>
        <taxon>Bacillati</taxon>
        <taxon>Actinomycetota</taxon>
        <taxon>Actinomycetes</taxon>
        <taxon>Micrococcales</taxon>
        <taxon>Microbacteriaceae</taxon>
        <taxon>Mycetocola</taxon>
    </lineage>
</organism>
<dbReference type="AlphaFoldDB" id="A0A1R4JQE9"/>
<evidence type="ECO:0008006" key="3">
    <source>
        <dbReference type="Google" id="ProtNLM"/>
    </source>
</evidence>